<evidence type="ECO:0008006" key="3">
    <source>
        <dbReference type="Google" id="ProtNLM"/>
    </source>
</evidence>
<dbReference type="AlphaFoldDB" id="A0A7J8UGP3"/>
<proteinExistence type="predicted"/>
<reference evidence="1 2" key="1">
    <citation type="journal article" date="2019" name="Genome Biol. Evol.">
        <title>Insights into the evolution of the New World diploid cottons (Gossypium, subgenus Houzingenia) based on genome sequencing.</title>
        <authorList>
            <person name="Grover C.E."/>
            <person name="Arick M.A. 2nd"/>
            <person name="Thrash A."/>
            <person name="Conover J.L."/>
            <person name="Sanders W.S."/>
            <person name="Peterson D.G."/>
            <person name="Frelichowski J.E."/>
            <person name="Scheffler J.A."/>
            <person name="Scheffler B.E."/>
            <person name="Wendel J.F."/>
        </authorList>
    </citation>
    <scope>NUCLEOTIDE SEQUENCE [LARGE SCALE GENOMIC DNA]</scope>
    <source>
        <strain evidence="1">57</strain>
        <tissue evidence="1">Leaf</tissue>
    </source>
</reference>
<comment type="caution">
    <text evidence="1">The sequence shown here is derived from an EMBL/GenBank/DDBJ whole genome shotgun (WGS) entry which is preliminary data.</text>
</comment>
<accession>A0A7J8UGP3</accession>
<organism evidence="1 2">
    <name type="scientific">Gossypium klotzschianum</name>
    <dbReference type="NCBI Taxonomy" id="34286"/>
    <lineage>
        <taxon>Eukaryota</taxon>
        <taxon>Viridiplantae</taxon>
        <taxon>Streptophyta</taxon>
        <taxon>Embryophyta</taxon>
        <taxon>Tracheophyta</taxon>
        <taxon>Spermatophyta</taxon>
        <taxon>Magnoliopsida</taxon>
        <taxon>eudicotyledons</taxon>
        <taxon>Gunneridae</taxon>
        <taxon>Pentapetalae</taxon>
        <taxon>rosids</taxon>
        <taxon>malvids</taxon>
        <taxon>Malvales</taxon>
        <taxon>Malvaceae</taxon>
        <taxon>Malvoideae</taxon>
        <taxon>Gossypium</taxon>
    </lineage>
</organism>
<dbReference type="EMBL" id="JABFAB010000006">
    <property type="protein sequence ID" value="MBA0649662.1"/>
    <property type="molecule type" value="Genomic_DNA"/>
</dbReference>
<evidence type="ECO:0000313" key="2">
    <source>
        <dbReference type="Proteomes" id="UP000593573"/>
    </source>
</evidence>
<keyword evidence="2" id="KW-1185">Reference proteome</keyword>
<dbReference type="Proteomes" id="UP000593573">
    <property type="component" value="Unassembled WGS sequence"/>
</dbReference>
<sequence>MDFRRVEFKGDSLLVITKMKSTATNRSDISMLVWEAKLLGQGWFRHNPWCGVCGVVTCWTLDFSTIMMVAGTGTSDLGYWQRCDRVPRLSTTMRDNKVFLPLELGISTVSLIFEIRAPQRRLGFYFGC</sequence>
<protein>
    <recommendedName>
        <fullName evidence="3">RNase H type-1 domain-containing protein</fullName>
    </recommendedName>
</protein>
<gene>
    <name evidence="1" type="ORF">Goklo_017204</name>
</gene>
<feature type="non-terminal residue" evidence="1">
    <location>
        <position position="1"/>
    </location>
</feature>
<dbReference type="OrthoDB" id="994082at2759"/>
<name>A0A7J8UGP3_9ROSI</name>
<evidence type="ECO:0000313" key="1">
    <source>
        <dbReference type="EMBL" id="MBA0649662.1"/>
    </source>
</evidence>